<dbReference type="InterPro" id="IPR051335">
    <property type="entry name" value="Alanyl-tRNA_Editing_Enzymes"/>
</dbReference>
<evidence type="ECO:0000313" key="6">
    <source>
        <dbReference type="EMBL" id="VEH85979.1"/>
    </source>
</evidence>
<accession>A0A0W0R3N9</accession>
<evidence type="ECO:0000256" key="2">
    <source>
        <dbReference type="ARBA" id="ARBA00022723"/>
    </source>
</evidence>
<evidence type="ECO:0000256" key="3">
    <source>
        <dbReference type="ARBA" id="ARBA00022833"/>
    </source>
</evidence>
<dbReference type="EC" id="6.1.1.7" evidence="6"/>
<keyword evidence="6" id="KW-0436">Ligase</keyword>
<evidence type="ECO:0000313" key="8">
    <source>
        <dbReference type="Proteomes" id="UP000281170"/>
    </source>
</evidence>
<dbReference type="EMBL" id="LNKA01000001">
    <property type="protein sequence ID" value="KTC65697.1"/>
    <property type="molecule type" value="Genomic_DNA"/>
</dbReference>
<dbReference type="Gene3D" id="3.30.980.10">
    <property type="entry name" value="Threonyl-trna Synthetase, Chain A, domain 2"/>
    <property type="match status" value="1"/>
</dbReference>
<dbReference type="SUPFAM" id="SSF55186">
    <property type="entry name" value="ThrRS/AlaRS common domain"/>
    <property type="match status" value="1"/>
</dbReference>
<gene>
    <name evidence="6" type="primary">alaS_2</name>
    <name evidence="5" type="ORF">Lade_0355</name>
    <name evidence="6" type="ORF">NCTC12735_01624</name>
</gene>
<keyword evidence="2" id="KW-0479">Metal-binding</keyword>
<evidence type="ECO:0000313" key="7">
    <source>
        <dbReference type="Proteomes" id="UP000054859"/>
    </source>
</evidence>
<dbReference type="InterPro" id="IPR012947">
    <property type="entry name" value="tRNA_SAD"/>
</dbReference>
<reference evidence="6 8" key="2">
    <citation type="submission" date="2018-12" db="EMBL/GenBank/DDBJ databases">
        <authorList>
            <consortium name="Pathogen Informatics"/>
        </authorList>
    </citation>
    <scope>NUCLEOTIDE SEQUENCE [LARGE SCALE GENOMIC DNA]</scope>
    <source>
        <strain evidence="6 8">NCTC12735</strain>
        <plasmid evidence="8">24</plasmid>
    </source>
</reference>
<dbReference type="InterPro" id="IPR018163">
    <property type="entry name" value="Thr/Ala-tRNA-synth_IIc_edit"/>
</dbReference>
<dbReference type="RefSeq" id="WP_058461433.1">
    <property type="nucleotide sequence ID" value="NZ_CAAAHS010000006.1"/>
</dbReference>
<keyword evidence="6" id="KW-0614">Plasmid</keyword>
<organism evidence="5 7">
    <name type="scientific">Legionella adelaidensis</name>
    <dbReference type="NCBI Taxonomy" id="45056"/>
    <lineage>
        <taxon>Bacteria</taxon>
        <taxon>Pseudomonadati</taxon>
        <taxon>Pseudomonadota</taxon>
        <taxon>Gammaproteobacteria</taxon>
        <taxon>Legionellales</taxon>
        <taxon>Legionellaceae</taxon>
        <taxon>Legionella</taxon>
    </lineage>
</organism>
<dbReference type="PANTHER" id="PTHR43462:SF1">
    <property type="entry name" value="ALANYL-TRNA EDITING PROTEIN AARSD1"/>
    <property type="match status" value="1"/>
</dbReference>
<geneLocation type="plasmid" evidence="6 8">
    <name>24</name>
</geneLocation>
<dbReference type="SUPFAM" id="SSF50447">
    <property type="entry name" value="Translation proteins"/>
    <property type="match status" value="1"/>
</dbReference>
<dbReference type="GO" id="GO:0046872">
    <property type="term" value="F:metal ion binding"/>
    <property type="evidence" value="ECO:0007669"/>
    <property type="project" value="UniProtKB-KW"/>
</dbReference>
<dbReference type="STRING" id="45056.Lade_0355"/>
<dbReference type="InterPro" id="IPR009000">
    <property type="entry name" value="Transl_B-barrel_sf"/>
</dbReference>
<dbReference type="GO" id="GO:0002161">
    <property type="term" value="F:aminoacyl-tRNA deacylase activity"/>
    <property type="evidence" value="ECO:0007669"/>
    <property type="project" value="UniProtKB-ARBA"/>
</dbReference>
<dbReference type="Pfam" id="PF07973">
    <property type="entry name" value="tRNA_SAD"/>
    <property type="match status" value="1"/>
</dbReference>
<comment type="cofactor">
    <cofactor evidence="1">
        <name>Zn(2+)</name>
        <dbReference type="ChEBI" id="CHEBI:29105"/>
    </cofactor>
</comment>
<evidence type="ECO:0000256" key="1">
    <source>
        <dbReference type="ARBA" id="ARBA00001947"/>
    </source>
</evidence>
<dbReference type="SMART" id="SM00863">
    <property type="entry name" value="tRNA_SAD"/>
    <property type="match status" value="1"/>
</dbReference>
<dbReference type="Proteomes" id="UP000054859">
    <property type="component" value="Unassembled WGS sequence"/>
</dbReference>
<dbReference type="PANTHER" id="PTHR43462">
    <property type="entry name" value="ALANYL-TRNA EDITING PROTEIN"/>
    <property type="match status" value="1"/>
</dbReference>
<reference evidence="5 7" key="1">
    <citation type="submission" date="2015-11" db="EMBL/GenBank/DDBJ databases">
        <title>Identification of large and diverse effector repertoires of 38 Legionella species.</title>
        <authorList>
            <person name="Burstein D."/>
            <person name="Amaro F."/>
            <person name="Zusman T."/>
            <person name="Lifshitz Z."/>
            <person name="Cohen O."/>
            <person name="Gilbert J.A."/>
            <person name="Pupko T."/>
            <person name="Shuman H.A."/>
            <person name="Segal G."/>
        </authorList>
    </citation>
    <scope>NUCLEOTIDE SEQUENCE [LARGE SCALE GENOMIC DNA]</scope>
    <source>
        <strain evidence="5 7">1762-AUS-E</strain>
    </source>
</reference>
<dbReference type="AlphaFoldDB" id="A0A0W0R3N9"/>
<keyword evidence="3" id="KW-0862">Zinc</keyword>
<keyword evidence="5" id="KW-0030">Aminoacyl-tRNA synthetase</keyword>
<dbReference type="PATRIC" id="fig|45056.6.peg.363"/>
<evidence type="ECO:0000313" key="5">
    <source>
        <dbReference type="EMBL" id="KTC65697.1"/>
    </source>
</evidence>
<dbReference type="KEGG" id="ladl:NCTC12735_01624"/>
<feature type="domain" description="Threonyl/alanyl tRNA synthetase SAD" evidence="4">
    <location>
        <begin position="166"/>
        <end position="208"/>
    </location>
</feature>
<protein>
    <submittedName>
        <fullName evidence="5">Alanyl-tRNA synthetase</fullName>
        <ecNumber evidence="6">6.1.1.7</ecNumber>
    </submittedName>
</protein>
<dbReference type="OrthoDB" id="9812949at2"/>
<dbReference type="Proteomes" id="UP000281170">
    <property type="component" value="Plasmid 24"/>
</dbReference>
<evidence type="ECO:0000259" key="4">
    <source>
        <dbReference type="SMART" id="SM00863"/>
    </source>
</evidence>
<keyword evidence="7" id="KW-1185">Reference proteome</keyword>
<dbReference type="Gene3D" id="2.40.30.130">
    <property type="match status" value="1"/>
</dbReference>
<name>A0A0W0R3N9_9GAMM</name>
<dbReference type="GO" id="GO:0004813">
    <property type="term" value="F:alanine-tRNA ligase activity"/>
    <property type="evidence" value="ECO:0007669"/>
    <property type="project" value="UniProtKB-EC"/>
</dbReference>
<dbReference type="GO" id="GO:0043039">
    <property type="term" value="P:tRNA aminoacylation"/>
    <property type="evidence" value="ECO:0007669"/>
    <property type="project" value="InterPro"/>
</dbReference>
<dbReference type="EMBL" id="LR134433">
    <property type="protein sequence ID" value="VEH85979.1"/>
    <property type="molecule type" value="Genomic_DNA"/>
</dbReference>
<sequence length="212" mass="24863">MTKKVFWDNPYLTELNTVVDTLENDEITLRETIFYAFSGGQESDCGTIEDYPVLEARKEGKQIYYKLPSDHKLKAGDHVLVLIDWRRRYQLMRLHFAAELVLELVCRRFSDVVKVGAHIAEDKARIDFQWYEKISPFINSLQEEAQHIIDIDEEIISAFSDEKNERRYWKINEFAQVPCGGTHVKRTGEIGQIRLKRQNPGKGKERIEIFIL</sequence>
<dbReference type="GO" id="GO:0005524">
    <property type="term" value="F:ATP binding"/>
    <property type="evidence" value="ECO:0007669"/>
    <property type="project" value="InterPro"/>
</dbReference>
<proteinExistence type="predicted"/>